<feature type="region of interest" description="Disordered" evidence="1">
    <location>
        <begin position="61"/>
        <end position="82"/>
    </location>
</feature>
<reference evidence="2 3" key="1">
    <citation type="submission" date="2020-01" db="EMBL/GenBank/DDBJ databases">
        <title>Whole genome sequence of Heliobacterium gestii DSM 11169.</title>
        <authorList>
            <person name="Kyndt J.A."/>
            <person name="Meyer T.E."/>
        </authorList>
    </citation>
    <scope>NUCLEOTIDE SEQUENCE [LARGE SCALE GENOMIC DNA]</scope>
    <source>
        <strain evidence="2 3">DSM 11169</strain>
    </source>
</reference>
<accession>A0A845LAE2</accession>
<proteinExistence type="predicted"/>
<dbReference type="EMBL" id="WXEX01000001">
    <property type="protein sequence ID" value="MZP41639.1"/>
    <property type="molecule type" value="Genomic_DNA"/>
</dbReference>
<dbReference type="OrthoDB" id="2083775at2"/>
<evidence type="ECO:0000256" key="1">
    <source>
        <dbReference type="SAM" id="MobiDB-lite"/>
    </source>
</evidence>
<gene>
    <name evidence="2" type="ORF">GTO89_01165</name>
</gene>
<evidence type="ECO:0000313" key="2">
    <source>
        <dbReference type="EMBL" id="MZP41639.1"/>
    </source>
</evidence>
<protein>
    <submittedName>
        <fullName evidence="2">Uncharacterized protein</fullName>
    </submittedName>
</protein>
<dbReference type="RefSeq" id="WP_161260217.1">
    <property type="nucleotide sequence ID" value="NZ_JAFBDC010000001.1"/>
</dbReference>
<keyword evidence="3" id="KW-1185">Reference proteome</keyword>
<evidence type="ECO:0000313" key="3">
    <source>
        <dbReference type="Proteomes" id="UP000471031"/>
    </source>
</evidence>
<organism evidence="2 3">
    <name type="scientific">Heliomicrobium gestii</name>
    <name type="common">Heliobacterium gestii</name>
    <dbReference type="NCBI Taxonomy" id="2699"/>
    <lineage>
        <taxon>Bacteria</taxon>
        <taxon>Bacillati</taxon>
        <taxon>Bacillota</taxon>
        <taxon>Clostridia</taxon>
        <taxon>Eubacteriales</taxon>
        <taxon>Heliobacteriaceae</taxon>
        <taxon>Heliomicrobium</taxon>
    </lineage>
</organism>
<sequence length="82" mass="9093">MDSQEMAGLVSDLLLRDKRFRASVIKGNELLVQFNDLEETGPVSNWVGIQVRLGNSVEEMERPAGGCGCPHRQGPHSEDKQE</sequence>
<dbReference type="AlphaFoldDB" id="A0A845LAE2"/>
<dbReference type="Proteomes" id="UP000471031">
    <property type="component" value="Unassembled WGS sequence"/>
</dbReference>
<name>A0A845LAE2_HELGE</name>
<comment type="caution">
    <text evidence="2">The sequence shown here is derived from an EMBL/GenBank/DDBJ whole genome shotgun (WGS) entry which is preliminary data.</text>
</comment>